<sequence length="107" mass="12830">MLKMGAKTSNTRNDANLERDLFRPHGDFFWRIFSDCLRRKTQIKFHQDNARLHTAYRSGEYRRVWEDFTLRTALTWYPQTPILGRLNSFNVISISLAEIFDYIILEL</sequence>
<reference evidence="1 2" key="1">
    <citation type="submission" date="2022-01" db="EMBL/GenBank/DDBJ databases">
        <title>A chromosomal length assembly of Cordylochernes scorpioides.</title>
        <authorList>
            <person name="Zeh D."/>
            <person name="Zeh J."/>
        </authorList>
    </citation>
    <scope>NUCLEOTIDE SEQUENCE [LARGE SCALE GENOMIC DNA]</scope>
    <source>
        <strain evidence="1">IN4F17</strain>
        <tissue evidence="1">Whole Body</tissue>
    </source>
</reference>
<gene>
    <name evidence="1" type="ORF">LAZ67_14001910</name>
</gene>
<evidence type="ECO:0000313" key="1">
    <source>
        <dbReference type="EMBL" id="UYV76734.1"/>
    </source>
</evidence>
<dbReference type="EMBL" id="CP092876">
    <property type="protein sequence ID" value="UYV76734.1"/>
    <property type="molecule type" value="Genomic_DNA"/>
</dbReference>
<name>A0ABY6L795_9ARAC</name>
<accession>A0ABY6L795</accession>
<keyword evidence="2" id="KW-1185">Reference proteome</keyword>
<proteinExistence type="predicted"/>
<organism evidence="1 2">
    <name type="scientific">Cordylochernes scorpioides</name>
    <dbReference type="NCBI Taxonomy" id="51811"/>
    <lineage>
        <taxon>Eukaryota</taxon>
        <taxon>Metazoa</taxon>
        <taxon>Ecdysozoa</taxon>
        <taxon>Arthropoda</taxon>
        <taxon>Chelicerata</taxon>
        <taxon>Arachnida</taxon>
        <taxon>Pseudoscorpiones</taxon>
        <taxon>Cheliferoidea</taxon>
        <taxon>Chernetidae</taxon>
        <taxon>Cordylochernes</taxon>
    </lineage>
</organism>
<protein>
    <submittedName>
        <fullName evidence="1">Uncharacterized protein</fullName>
    </submittedName>
</protein>
<dbReference type="Proteomes" id="UP001235939">
    <property type="component" value="Chromosome 14"/>
</dbReference>
<evidence type="ECO:0000313" key="2">
    <source>
        <dbReference type="Proteomes" id="UP001235939"/>
    </source>
</evidence>